<evidence type="ECO:0000313" key="6">
    <source>
        <dbReference type="Proteomes" id="UP000679284"/>
    </source>
</evidence>
<evidence type="ECO:0000313" key="5">
    <source>
        <dbReference type="EMBL" id="QUS36327.1"/>
    </source>
</evidence>
<evidence type="ECO:0000256" key="1">
    <source>
        <dbReference type="ARBA" id="ARBA00006739"/>
    </source>
</evidence>
<dbReference type="RefSeq" id="WP_211783547.1">
    <property type="nucleotide sequence ID" value="NZ_CP047289.1"/>
</dbReference>
<keyword evidence="6" id="KW-1185">Reference proteome</keyword>
<dbReference type="InterPro" id="IPR001173">
    <property type="entry name" value="Glyco_trans_2-like"/>
</dbReference>
<dbReference type="Proteomes" id="UP000679284">
    <property type="component" value="Chromosome"/>
</dbReference>
<keyword evidence="3" id="KW-0808">Transferase</keyword>
<evidence type="ECO:0000256" key="3">
    <source>
        <dbReference type="ARBA" id="ARBA00022679"/>
    </source>
</evidence>
<sequence length="676" mass="75145">MTLPTRTEQLQMIRASELMDPDWYRETYRDVALLRLDPAVHYFDHGAAMGRNPGKAFDTKYYLRNAPGAAESGLNPLVHHILSGQTSATKPPRAAGLRHMATLRTKLLSLGFTEPPLTDLRNAVQHAKVPDTRALASRELAMWEMRQKSQEGYAAALTHLAAARADARDHGFRSKLSVLELLCHHHLGDDAGARACYERAALAGEVGPDMLLARTNIETDPEMRLTLINAVLGHYGIAPVALGGNADQPLYDRMTGDAHPAVGDGPKVTVLIAAYDAADTLPSALRSLQEQTWRNLEILVLDDCSPTPGTREVAERFAAEDPRIRYIRMEENRGAYVARNRGLDEATGEYITLHDADDWSHPAKIETQIRHLLAHPDVVGCLSEQARAMSDLTFSRWAGEGVFIIPNTSSFMFHAPRMRDALGYWDSVRFSADNELIRRMQRVFGKESVTFLETGPLSFQRDSATSIIADAVLGVNGFFMGVRREYLHAQSHYRHQEGADLRFGNDWRVRPFPVPVVMRADRAERLSEAGHLDVVIAGDLRTGSASVRIVLDLIARHQAAGRTVGMFELNRYRATGVQSTRIATDLRAEAWARGVRILSFGEAVRCETLFVIDANVLKDTQRYMPSVTPGHVRVIDLPDADDTPPRDVAAGWVERSWSCTPEWEDAPITPEQNEEG</sequence>
<dbReference type="CDD" id="cd00761">
    <property type="entry name" value="Glyco_tranf_GTA_type"/>
    <property type="match status" value="1"/>
</dbReference>
<organism evidence="5 6">
    <name type="scientific">Falsirhodobacter algicola</name>
    <dbReference type="NCBI Taxonomy" id="2692330"/>
    <lineage>
        <taxon>Bacteria</taxon>
        <taxon>Pseudomonadati</taxon>
        <taxon>Pseudomonadota</taxon>
        <taxon>Alphaproteobacteria</taxon>
        <taxon>Rhodobacterales</taxon>
        <taxon>Paracoccaceae</taxon>
        <taxon>Falsirhodobacter</taxon>
    </lineage>
</organism>
<dbReference type="GO" id="GO:0016757">
    <property type="term" value="F:glycosyltransferase activity"/>
    <property type="evidence" value="ECO:0007669"/>
    <property type="project" value="UniProtKB-KW"/>
</dbReference>
<dbReference type="PANTHER" id="PTHR43685">
    <property type="entry name" value="GLYCOSYLTRANSFERASE"/>
    <property type="match status" value="1"/>
</dbReference>
<evidence type="ECO:0000259" key="4">
    <source>
        <dbReference type="Pfam" id="PF00535"/>
    </source>
</evidence>
<feature type="domain" description="Glycosyltransferase 2-like" evidence="4">
    <location>
        <begin position="269"/>
        <end position="382"/>
    </location>
</feature>
<dbReference type="InterPro" id="IPR029044">
    <property type="entry name" value="Nucleotide-diphossugar_trans"/>
</dbReference>
<gene>
    <name evidence="5" type="ORF">GR316_08630</name>
</gene>
<evidence type="ECO:0000256" key="2">
    <source>
        <dbReference type="ARBA" id="ARBA00022676"/>
    </source>
</evidence>
<dbReference type="Pfam" id="PF00535">
    <property type="entry name" value="Glycos_transf_2"/>
    <property type="match status" value="1"/>
</dbReference>
<dbReference type="PANTHER" id="PTHR43685:SF5">
    <property type="entry name" value="GLYCOSYLTRANSFERASE EPSE-RELATED"/>
    <property type="match status" value="1"/>
</dbReference>
<reference evidence="5" key="1">
    <citation type="submission" date="2020-01" db="EMBL/GenBank/DDBJ databases">
        <authorList>
            <person name="Yang Y."/>
            <person name="Kwon Y.M."/>
        </authorList>
    </citation>
    <scope>NUCLEOTIDE SEQUENCE</scope>
    <source>
        <strain evidence="5">PG104</strain>
    </source>
</reference>
<comment type="similarity">
    <text evidence="1">Belongs to the glycosyltransferase 2 family.</text>
</comment>
<dbReference type="Gene3D" id="3.90.550.10">
    <property type="entry name" value="Spore Coat Polysaccharide Biosynthesis Protein SpsA, Chain A"/>
    <property type="match status" value="1"/>
</dbReference>
<name>A0A8J8SLC3_9RHOB</name>
<dbReference type="SUPFAM" id="SSF53448">
    <property type="entry name" value="Nucleotide-diphospho-sugar transferases"/>
    <property type="match status" value="1"/>
</dbReference>
<proteinExistence type="inferred from homology"/>
<dbReference type="InterPro" id="IPR050834">
    <property type="entry name" value="Glycosyltransf_2"/>
</dbReference>
<keyword evidence="2" id="KW-0328">Glycosyltransferase</keyword>
<accession>A0A8J8SLC3</accession>
<protein>
    <submittedName>
        <fullName evidence="5">Glycosyltransferase</fullName>
    </submittedName>
</protein>
<dbReference type="AlphaFoldDB" id="A0A8J8SLC3"/>
<dbReference type="KEGG" id="fap:GR316_08630"/>
<dbReference type="EMBL" id="CP047289">
    <property type="protein sequence ID" value="QUS36327.1"/>
    <property type="molecule type" value="Genomic_DNA"/>
</dbReference>